<keyword evidence="3" id="KW-1185">Reference proteome</keyword>
<feature type="signal peptide" evidence="1">
    <location>
        <begin position="1"/>
        <end position="21"/>
    </location>
</feature>
<gene>
    <name evidence="2" type="ORF">PEDI_19360</name>
</gene>
<protein>
    <recommendedName>
        <fullName evidence="4">Outer membrane protein beta-barrel domain-containing protein</fullName>
    </recommendedName>
</protein>
<keyword evidence="1" id="KW-0732">Signal</keyword>
<evidence type="ECO:0000313" key="2">
    <source>
        <dbReference type="EMBL" id="GJM61384.1"/>
    </source>
</evidence>
<sequence length="213" mass="23441">MKQLLLFTLALLFSLNGLAQAFEEDAPKTLAGNNFHNGGYGAVMFHGTTFNGKFLPMAGLRGAWVINRALGIGLDMQGFIPSEVYRVDVREGFFRGEQDARLAGGYGGLLLEPVIFSNNVVHATFPLSAGAGWAGYLSDFLSDDYFYHHGEIYDQSTFWYFRPGAAVEINVASFFRINLGVSYMMATNFELISTSSNALNNFQYSLGLKFGGF</sequence>
<evidence type="ECO:0000256" key="1">
    <source>
        <dbReference type="SAM" id="SignalP"/>
    </source>
</evidence>
<organism evidence="2 3">
    <name type="scientific">Persicobacter diffluens</name>
    <dbReference type="NCBI Taxonomy" id="981"/>
    <lineage>
        <taxon>Bacteria</taxon>
        <taxon>Pseudomonadati</taxon>
        <taxon>Bacteroidota</taxon>
        <taxon>Cytophagia</taxon>
        <taxon>Cytophagales</taxon>
        <taxon>Persicobacteraceae</taxon>
        <taxon>Persicobacter</taxon>
    </lineage>
</organism>
<evidence type="ECO:0008006" key="4">
    <source>
        <dbReference type="Google" id="ProtNLM"/>
    </source>
</evidence>
<proteinExistence type="predicted"/>
<dbReference type="RefSeq" id="WP_338236941.1">
    <property type="nucleotide sequence ID" value="NZ_BQKE01000001.1"/>
</dbReference>
<dbReference type="EMBL" id="BQKE01000001">
    <property type="protein sequence ID" value="GJM61384.1"/>
    <property type="molecule type" value="Genomic_DNA"/>
</dbReference>
<comment type="caution">
    <text evidence="2">The sequence shown here is derived from an EMBL/GenBank/DDBJ whole genome shotgun (WGS) entry which is preliminary data.</text>
</comment>
<name>A0AAN4VY43_9BACT</name>
<dbReference type="AlphaFoldDB" id="A0AAN4VY43"/>
<evidence type="ECO:0000313" key="3">
    <source>
        <dbReference type="Proteomes" id="UP001310022"/>
    </source>
</evidence>
<dbReference type="Proteomes" id="UP001310022">
    <property type="component" value="Unassembled WGS sequence"/>
</dbReference>
<accession>A0AAN4VY43</accession>
<feature type="chain" id="PRO_5042972663" description="Outer membrane protein beta-barrel domain-containing protein" evidence="1">
    <location>
        <begin position="22"/>
        <end position="213"/>
    </location>
</feature>
<reference evidence="2 3" key="1">
    <citation type="submission" date="2021-12" db="EMBL/GenBank/DDBJ databases">
        <title>Genome sequencing of bacteria with rrn-lacking chromosome and rrn-plasmid.</title>
        <authorList>
            <person name="Anda M."/>
            <person name="Iwasaki W."/>
        </authorList>
    </citation>
    <scope>NUCLEOTIDE SEQUENCE [LARGE SCALE GENOMIC DNA]</scope>
    <source>
        <strain evidence="2 3">NBRC 15940</strain>
    </source>
</reference>